<name>A0A168N152_MUCCL</name>
<gene>
    <name evidence="1" type="ORF">MUCCIDRAFT_109512</name>
</gene>
<sequence>MPLQRCKPNLSKPTRKQLKPHPLANLSVKDQFAHLIEYYGDDGVLDLQNSSLPRRFTKRIGRMKKEAGLHKEEVNDLLAGWYLNDGLSSNCRYIRFALAACSELWSRKALLQKDYIHNALITTLPRENVQPDLEDFVMKTVVQTYSTNFDNMWNNNKVFTKLFNKLLLVLLRHYLAPNREKKRRNYIEEMKEKRTKSEDGVVMRLELMADKSSKVEEEVLQAEDDECKPVDDSGDKSRRRINVLTSMLRNVIYQNYGNTVTEKIIKSTCKDIAQDEIDAFLKILDRIMPYVPSKQNWFSTAHKIVIYYIYAQSDLMRTI</sequence>
<proteinExistence type="predicted"/>
<accession>A0A168N152</accession>
<evidence type="ECO:0000313" key="1">
    <source>
        <dbReference type="EMBL" id="OAD05643.1"/>
    </source>
</evidence>
<evidence type="ECO:0000313" key="2">
    <source>
        <dbReference type="Proteomes" id="UP000077051"/>
    </source>
</evidence>
<protein>
    <submittedName>
        <fullName evidence="1">Uncharacterized protein</fullName>
    </submittedName>
</protein>
<dbReference type="Proteomes" id="UP000077051">
    <property type="component" value="Unassembled WGS sequence"/>
</dbReference>
<organism evidence="1 2">
    <name type="scientific">Mucor lusitanicus CBS 277.49</name>
    <dbReference type="NCBI Taxonomy" id="747725"/>
    <lineage>
        <taxon>Eukaryota</taxon>
        <taxon>Fungi</taxon>
        <taxon>Fungi incertae sedis</taxon>
        <taxon>Mucoromycota</taxon>
        <taxon>Mucoromycotina</taxon>
        <taxon>Mucoromycetes</taxon>
        <taxon>Mucorales</taxon>
        <taxon>Mucorineae</taxon>
        <taxon>Mucoraceae</taxon>
        <taxon>Mucor</taxon>
    </lineage>
</organism>
<comment type="caution">
    <text evidence="1">The sequence shown here is derived from an EMBL/GenBank/DDBJ whole genome shotgun (WGS) entry which is preliminary data.</text>
</comment>
<keyword evidence="2" id="KW-1185">Reference proteome</keyword>
<reference evidence="1 2" key="1">
    <citation type="submission" date="2015-06" db="EMBL/GenBank/DDBJ databases">
        <title>Expansion of signal transduction pathways in fungi by whole-genome duplication.</title>
        <authorList>
            <consortium name="DOE Joint Genome Institute"/>
            <person name="Corrochano L.M."/>
            <person name="Kuo A."/>
            <person name="Marcet-Houben M."/>
            <person name="Polaino S."/>
            <person name="Salamov A."/>
            <person name="Villalobos J.M."/>
            <person name="Alvarez M.I."/>
            <person name="Avalos J."/>
            <person name="Benito E.P."/>
            <person name="Benoit I."/>
            <person name="Burger G."/>
            <person name="Camino L.P."/>
            <person name="Canovas D."/>
            <person name="Cerda-Olmedo E."/>
            <person name="Cheng J.-F."/>
            <person name="Dominguez A."/>
            <person name="Elias M."/>
            <person name="Eslava A.P."/>
            <person name="Glaser F."/>
            <person name="Grimwood J."/>
            <person name="Gutierrez G."/>
            <person name="Heitman J."/>
            <person name="Henrissat B."/>
            <person name="Iturriaga E.A."/>
            <person name="Lang B.F."/>
            <person name="Lavin J.L."/>
            <person name="Lee S."/>
            <person name="Li W."/>
            <person name="Lindquist E."/>
            <person name="Lopez-Garcia S."/>
            <person name="Luque E.M."/>
            <person name="Marcos A.T."/>
            <person name="Martin J."/>
            <person name="Mccluskey K."/>
            <person name="Medina H.R."/>
            <person name="Miralles-Duran A."/>
            <person name="Miyazaki A."/>
            <person name="Munoz-Torres E."/>
            <person name="Oguiza J.A."/>
            <person name="Ohm R."/>
            <person name="Olmedo M."/>
            <person name="Orejas M."/>
            <person name="Ortiz-Castellanos L."/>
            <person name="Pisabarro A.G."/>
            <person name="Rodriguez-Romero J."/>
            <person name="Ruiz-Herrera J."/>
            <person name="Ruiz-Vazquez R."/>
            <person name="Sanz C."/>
            <person name="Schackwitz W."/>
            <person name="Schmutz J."/>
            <person name="Shahriari M."/>
            <person name="Shelest E."/>
            <person name="Silva-Franco F."/>
            <person name="Soanes D."/>
            <person name="Syed K."/>
            <person name="Tagua V.G."/>
            <person name="Talbot N.J."/>
            <person name="Thon M."/>
            <person name="De Vries R.P."/>
            <person name="Wiebenga A."/>
            <person name="Yadav J.S."/>
            <person name="Braun E.L."/>
            <person name="Baker S."/>
            <person name="Garre V."/>
            <person name="Horwitz B."/>
            <person name="Torres-Martinez S."/>
            <person name="Idnurm A."/>
            <person name="Herrera-Estrella A."/>
            <person name="Gabaldon T."/>
            <person name="Grigoriev I.V."/>
        </authorList>
    </citation>
    <scope>NUCLEOTIDE SEQUENCE [LARGE SCALE GENOMIC DNA]</scope>
    <source>
        <strain evidence="1 2">CBS 277.49</strain>
    </source>
</reference>
<dbReference type="OrthoDB" id="2247269at2759"/>
<dbReference type="EMBL" id="AMYB01000003">
    <property type="protein sequence ID" value="OAD05643.1"/>
    <property type="molecule type" value="Genomic_DNA"/>
</dbReference>
<dbReference type="AlphaFoldDB" id="A0A168N152"/>
<dbReference type="VEuPathDB" id="FungiDB:MUCCIDRAFT_109512"/>